<dbReference type="Proteomes" id="UP000736672">
    <property type="component" value="Unassembled WGS sequence"/>
</dbReference>
<keyword evidence="3 7" id="KW-0812">Transmembrane</keyword>
<proteinExistence type="predicted"/>
<evidence type="ECO:0000256" key="1">
    <source>
        <dbReference type="ARBA" id="ARBA00004141"/>
    </source>
</evidence>
<keyword evidence="9" id="KW-1185">Reference proteome</keyword>
<feature type="transmembrane region" description="Helical" evidence="7">
    <location>
        <begin position="378"/>
        <end position="399"/>
    </location>
</feature>
<dbReference type="PIRSF" id="PIRSF006060">
    <property type="entry name" value="AA_transporter"/>
    <property type="match status" value="1"/>
</dbReference>
<organism evidence="8 9">
    <name type="scientific">Fusarium solani</name>
    <name type="common">Filamentous fungus</name>
    <dbReference type="NCBI Taxonomy" id="169388"/>
    <lineage>
        <taxon>Eukaryota</taxon>
        <taxon>Fungi</taxon>
        <taxon>Dikarya</taxon>
        <taxon>Ascomycota</taxon>
        <taxon>Pezizomycotina</taxon>
        <taxon>Sordariomycetes</taxon>
        <taxon>Hypocreomycetidae</taxon>
        <taxon>Hypocreales</taxon>
        <taxon>Nectriaceae</taxon>
        <taxon>Fusarium</taxon>
        <taxon>Fusarium solani species complex</taxon>
    </lineage>
</organism>
<reference evidence="8" key="1">
    <citation type="journal article" date="2021" name="Nat. Commun.">
        <title>Genetic determinants of endophytism in the Arabidopsis root mycobiome.</title>
        <authorList>
            <person name="Mesny F."/>
            <person name="Miyauchi S."/>
            <person name="Thiergart T."/>
            <person name="Pickel B."/>
            <person name="Atanasova L."/>
            <person name="Karlsson M."/>
            <person name="Huettel B."/>
            <person name="Barry K.W."/>
            <person name="Haridas S."/>
            <person name="Chen C."/>
            <person name="Bauer D."/>
            <person name="Andreopoulos W."/>
            <person name="Pangilinan J."/>
            <person name="LaButti K."/>
            <person name="Riley R."/>
            <person name="Lipzen A."/>
            <person name="Clum A."/>
            <person name="Drula E."/>
            <person name="Henrissat B."/>
            <person name="Kohler A."/>
            <person name="Grigoriev I.V."/>
            <person name="Martin F.M."/>
            <person name="Hacquard S."/>
        </authorList>
    </citation>
    <scope>NUCLEOTIDE SEQUENCE</scope>
    <source>
        <strain evidence="8">FSSC 5 MPI-SDFR-AT-0091</strain>
    </source>
</reference>
<feature type="transmembrane region" description="Helical" evidence="7">
    <location>
        <begin position="124"/>
        <end position="148"/>
    </location>
</feature>
<protein>
    <submittedName>
        <fullName evidence="8">Amino acid transporter</fullName>
    </submittedName>
</protein>
<name>A0A9P9G0P4_FUSSL</name>
<dbReference type="GO" id="GO:0022857">
    <property type="term" value="F:transmembrane transporter activity"/>
    <property type="evidence" value="ECO:0007669"/>
    <property type="project" value="InterPro"/>
</dbReference>
<dbReference type="InterPro" id="IPR002293">
    <property type="entry name" value="AA/rel_permease1"/>
</dbReference>
<dbReference type="EMBL" id="JAGTJS010000037">
    <property type="protein sequence ID" value="KAH7230371.1"/>
    <property type="molecule type" value="Genomic_DNA"/>
</dbReference>
<feature type="transmembrane region" description="Helical" evidence="7">
    <location>
        <begin position="334"/>
        <end position="357"/>
    </location>
</feature>
<dbReference type="PANTHER" id="PTHR45649">
    <property type="entry name" value="AMINO-ACID PERMEASE BAT1"/>
    <property type="match status" value="1"/>
</dbReference>
<feature type="region of interest" description="Disordered" evidence="6">
    <location>
        <begin position="1"/>
        <end position="31"/>
    </location>
</feature>
<keyword evidence="4 7" id="KW-1133">Transmembrane helix</keyword>
<evidence type="ECO:0000313" key="9">
    <source>
        <dbReference type="Proteomes" id="UP000736672"/>
    </source>
</evidence>
<dbReference type="Pfam" id="PF13520">
    <property type="entry name" value="AA_permease_2"/>
    <property type="match status" value="1"/>
</dbReference>
<dbReference type="AlphaFoldDB" id="A0A9P9G0P4"/>
<dbReference type="Gene3D" id="1.20.1740.10">
    <property type="entry name" value="Amino acid/polyamine transporter I"/>
    <property type="match status" value="1"/>
</dbReference>
<keyword evidence="2" id="KW-0813">Transport</keyword>
<dbReference type="PANTHER" id="PTHR45649:SF14">
    <property type="entry name" value="GABA PERMEASE"/>
    <property type="match status" value="1"/>
</dbReference>
<sequence length="529" mass="57615">MSATEKNPVPDDIKPQRTAESSSSTVEHVGQVSEPVHLDRTRFSVLGAVGIHWSSAAAPLSICSSLQLVIGVGGSPFYFWAFCAAAFFQLTVALSLAELASAYPHTSGQAYWVTKLAPSKVSRFMTYWVGICTFWGWLFGMAGTATLGAEFILALGTLTVGSPTRELWQVYLVTVAMGAVALFMNTIAIRVLPKITFPNVVFLNAATLFIFVTLLAKASPKASASTVFVDVLNYTGWSSDGVVFLLSLLPGSVAISLFDAATHASDEMPRPAEQVPRVMIGTTILNIISTFIMLLGVLFCLNKPENLLEPLAGLAFIQLCWDAWPNLGFVTTVAVIYSLLNIFAVTTIVYTCSRLIWSFAQTGGFHRRSWLVGVNRRLQVPVNAVFLTVILLFLVNLLILGPSTVLNAMFGAGGFFFVNSYCIPIILLLIRGRKSLPENRSFHLGRFGTAINATAVAYCAVLGTIINFPTFIPVQPSTMNWTSACIGVCAALTVGNWFMARHSYQPPEPLYEGPDFQLRRRESEAEYLI</sequence>
<evidence type="ECO:0000256" key="3">
    <source>
        <dbReference type="ARBA" id="ARBA00022692"/>
    </source>
</evidence>
<feature type="transmembrane region" description="Helical" evidence="7">
    <location>
        <begin position="168"/>
        <end position="188"/>
    </location>
</feature>
<evidence type="ECO:0000256" key="4">
    <source>
        <dbReference type="ARBA" id="ARBA00022989"/>
    </source>
</evidence>
<evidence type="ECO:0000256" key="7">
    <source>
        <dbReference type="SAM" id="Phobius"/>
    </source>
</evidence>
<evidence type="ECO:0000256" key="5">
    <source>
        <dbReference type="ARBA" id="ARBA00023136"/>
    </source>
</evidence>
<comment type="subcellular location">
    <subcellularLocation>
        <location evidence="1">Membrane</location>
        <topology evidence="1">Multi-pass membrane protein</topology>
    </subcellularLocation>
</comment>
<feature type="compositionally biased region" description="Basic and acidic residues" evidence="6">
    <location>
        <begin position="8"/>
        <end position="17"/>
    </location>
</feature>
<keyword evidence="5 7" id="KW-0472">Membrane</keyword>
<feature type="transmembrane region" description="Helical" evidence="7">
    <location>
        <begin position="478"/>
        <end position="499"/>
    </location>
</feature>
<feature type="transmembrane region" description="Helical" evidence="7">
    <location>
        <begin position="405"/>
        <end position="430"/>
    </location>
</feature>
<evidence type="ECO:0000256" key="2">
    <source>
        <dbReference type="ARBA" id="ARBA00022448"/>
    </source>
</evidence>
<feature type="transmembrane region" description="Helical" evidence="7">
    <location>
        <begin position="195"/>
        <end position="216"/>
    </location>
</feature>
<feature type="transmembrane region" description="Helical" evidence="7">
    <location>
        <begin position="450"/>
        <end position="472"/>
    </location>
</feature>
<comment type="caution">
    <text evidence="8">The sequence shown here is derived from an EMBL/GenBank/DDBJ whole genome shotgun (WGS) entry which is preliminary data.</text>
</comment>
<evidence type="ECO:0000256" key="6">
    <source>
        <dbReference type="SAM" id="MobiDB-lite"/>
    </source>
</evidence>
<accession>A0A9P9G0P4</accession>
<feature type="transmembrane region" description="Helical" evidence="7">
    <location>
        <begin position="278"/>
        <end position="299"/>
    </location>
</feature>
<evidence type="ECO:0000313" key="8">
    <source>
        <dbReference type="EMBL" id="KAH7230371.1"/>
    </source>
</evidence>
<dbReference type="OrthoDB" id="2417308at2759"/>
<feature type="transmembrane region" description="Helical" evidence="7">
    <location>
        <begin position="77"/>
        <end position="103"/>
    </location>
</feature>
<feature type="transmembrane region" description="Helical" evidence="7">
    <location>
        <begin position="236"/>
        <end position="258"/>
    </location>
</feature>
<dbReference type="GO" id="GO:0016020">
    <property type="term" value="C:membrane"/>
    <property type="evidence" value="ECO:0007669"/>
    <property type="project" value="UniProtKB-SubCell"/>
</dbReference>
<gene>
    <name evidence="8" type="ORF">B0J15DRAFT_575548</name>
</gene>